<sequence length="93" mass="10718">WVEANDGERYGKKYPADGEIIRCVPNVKIEDCQEAIEAAKCAFHYNEWSSLFAKHQSQLLKRWYDLMENTDEIAEVITAKSGKPITEAKREVL</sequence>
<dbReference type="PANTHER" id="PTHR43353">
    <property type="entry name" value="SUCCINATE-SEMIALDEHYDE DEHYDROGENASE, MITOCHONDRIAL"/>
    <property type="match status" value="1"/>
</dbReference>
<dbReference type="AlphaFoldDB" id="A0A1B0FKL2"/>
<dbReference type="GO" id="GO:0005739">
    <property type="term" value="C:mitochondrion"/>
    <property type="evidence" value="ECO:0007669"/>
    <property type="project" value="TreeGrafter"/>
</dbReference>
<organism evidence="3 4">
    <name type="scientific">Glossina morsitans morsitans</name>
    <name type="common">Savannah tsetse fly</name>
    <dbReference type="NCBI Taxonomy" id="37546"/>
    <lineage>
        <taxon>Eukaryota</taxon>
        <taxon>Metazoa</taxon>
        <taxon>Ecdysozoa</taxon>
        <taxon>Arthropoda</taxon>
        <taxon>Hexapoda</taxon>
        <taxon>Insecta</taxon>
        <taxon>Pterygota</taxon>
        <taxon>Neoptera</taxon>
        <taxon>Endopterygota</taxon>
        <taxon>Diptera</taxon>
        <taxon>Brachycera</taxon>
        <taxon>Muscomorpha</taxon>
        <taxon>Hippoboscoidea</taxon>
        <taxon>Glossinidae</taxon>
        <taxon>Glossina</taxon>
    </lineage>
</organism>
<dbReference type="EnsemblMetazoa" id="GMOY004341-RA">
    <property type="protein sequence ID" value="GMOY004341-PA"/>
    <property type="gene ID" value="GMOY004341"/>
</dbReference>
<dbReference type="InterPro" id="IPR015590">
    <property type="entry name" value="Aldehyde_DH_dom"/>
</dbReference>
<dbReference type="VEuPathDB" id="VectorBase:GMOY004341"/>
<name>A0A1B0FKL2_GLOMM</name>
<evidence type="ECO:0000313" key="3">
    <source>
        <dbReference type="EnsemblMetazoa" id="GMOY004341-PA"/>
    </source>
</evidence>
<accession>A0A1B0FKL2</accession>
<dbReference type="Gene3D" id="3.40.605.10">
    <property type="entry name" value="Aldehyde Dehydrogenase, Chain A, domain 1"/>
    <property type="match status" value="1"/>
</dbReference>
<evidence type="ECO:0000313" key="4">
    <source>
        <dbReference type="Proteomes" id="UP000092444"/>
    </source>
</evidence>
<dbReference type="Pfam" id="PF00171">
    <property type="entry name" value="Aldedh"/>
    <property type="match status" value="1"/>
</dbReference>
<feature type="domain" description="Aldehyde dehydrogenase" evidence="2">
    <location>
        <begin position="1"/>
        <end position="92"/>
    </location>
</feature>
<dbReference type="PANTHER" id="PTHR43353:SF5">
    <property type="entry name" value="SUCCINATE-SEMIALDEHYDE DEHYDROGENASE, MITOCHONDRIAL"/>
    <property type="match status" value="1"/>
</dbReference>
<dbReference type="Proteomes" id="UP000092444">
    <property type="component" value="Unassembled WGS sequence"/>
</dbReference>
<dbReference type="GO" id="GO:0004777">
    <property type="term" value="F:succinate-semialdehyde dehydrogenase (NAD+) activity"/>
    <property type="evidence" value="ECO:0007669"/>
    <property type="project" value="TreeGrafter"/>
</dbReference>
<proteinExistence type="predicted"/>
<dbReference type="InterPro" id="IPR050740">
    <property type="entry name" value="Aldehyde_DH_Superfamily"/>
</dbReference>
<evidence type="ECO:0000256" key="1">
    <source>
        <dbReference type="ARBA" id="ARBA00023002"/>
    </source>
</evidence>
<dbReference type="GO" id="GO:0009450">
    <property type="term" value="P:gamma-aminobutyric acid catabolic process"/>
    <property type="evidence" value="ECO:0007669"/>
    <property type="project" value="TreeGrafter"/>
</dbReference>
<reference evidence="3" key="1">
    <citation type="submission" date="2020-05" db="UniProtKB">
        <authorList>
            <consortium name="EnsemblMetazoa"/>
        </authorList>
    </citation>
    <scope>IDENTIFICATION</scope>
    <source>
        <strain evidence="3">Yale</strain>
    </source>
</reference>
<keyword evidence="1" id="KW-0560">Oxidoreductase</keyword>
<dbReference type="EMBL" id="CCAG010013326">
    <property type="status" value="NOT_ANNOTATED_CDS"/>
    <property type="molecule type" value="Genomic_DNA"/>
</dbReference>
<dbReference type="STRING" id="37546.A0A1B0FKL2"/>
<protein>
    <recommendedName>
        <fullName evidence="2">Aldehyde dehydrogenase domain-containing protein</fullName>
    </recommendedName>
</protein>
<evidence type="ECO:0000259" key="2">
    <source>
        <dbReference type="Pfam" id="PF00171"/>
    </source>
</evidence>
<dbReference type="InterPro" id="IPR016161">
    <property type="entry name" value="Ald_DH/histidinol_DH"/>
</dbReference>
<dbReference type="InterPro" id="IPR016162">
    <property type="entry name" value="Ald_DH_N"/>
</dbReference>
<keyword evidence="4" id="KW-1185">Reference proteome</keyword>
<dbReference type="SUPFAM" id="SSF53720">
    <property type="entry name" value="ALDH-like"/>
    <property type="match status" value="1"/>
</dbReference>